<dbReference type="InterPro" id="IPR022740">
    <property type="entry name" value="Polyphenol_oxidase_C"/>
</dbReference>
<reference evidence="10" key="1">
    <citation type="submission" date="2021-01" db="EMBL/GenBank/DDBJ databases">
        <title>Adiantum capillus-veneris genome.</title>
        <authorList>
            <person name="Fang Y."/>
            <person name="Liao Q."/>
        </authorList>
    </citation>
    <scope>NUCLEOTIDE SEQUENCE</scope>
    <source>
        <strain evidence="10">H3</strain>
        <tissue evidence="10">Leaf</tissue>
    </source>
</reference>
<keyword evidence="5" id="KW-0560">Oxidoreductase</keyword>
<dbReference type="Proteomes" id="UP000886520">
    <property type="component" value="Chromosome 8"/>
</dbReference>
<dbReference type="Gene3D" id="1.10.1280.10">
    <property type="entry name" value="Di-copper center containing domain from catechol oxidase"/>
    <property type="match status" value="1"/>
</dbReference>
<keyword evidence="6" id="KW-0186">Copper</keyword>
<evidence type="ECO:0000256" key="5">
    <source>
        <dbReference type="ARBA" id="ARBA00023002"/>
    </source>
</evidence>
<comment type="caution">
    <text evidence="10">The sequence shown here is derived from an EMBL/GenBank/DDBJ whole genome shotgun (WGS) entry which is preliminary data.</text>
</comment>
<dbReference type="InterPro" id="IPR008922">
    <property type="entry name" value="Di-copper_centre_dom_sf"/>
</dbReference>
<dbReference type="InterPro" id="IPR002227">
    <property type="entry name" value="Tyrosinase_Cu-bd"/>
</dbReference>
<dbReference type="InterPro" id="IPR050316">
    <property type="entry name" value="Tyrosinase/Hemocyanin"/>
</dbReference>
<dbReference type="Pfam" id="PF12142">
    <property type="entry name" value="PPO1_DWL"/>
    <property type="match status" value="1"/>
</dbReference>
<comment type="cofactor">
    <cofactor evidence="1">
        <name>Cu(2+)</name>
        <dbReference type="ChEBI" id="CHEBI:29036"/>
    </cofactor>
</comment>
<dbReference type="PANTHER" id="PTHR11474">
    <property type="entry name" value="TYROSINASE FAMILY MEMBER"/>
    <property type="match status" value="1"/>
</dbReference>
<proteinExistence type="inferred from homology"/>
<protein>
    <recommendedName>
        <fullName evidence="8 9">Tyrosinase copper-binding domain-containing protein</fullName>
    </recommendedName>
</protein>
<dbReference type="PANTHER" id="PTHR11474:SF76">
    <property type="entry name" value="SHKT DOMAIN-CONTAINING PROTEIN"/>
    <property type="match status" value="1"/>
</dbReference>
<keyword evidence="11" id="KW-1185">Reference proteome</keyword>
<sequence length="525" mass="58865">MLKGASSGSVPCSPGNIDPILPPDLTQCSPAFAVSVAGPPVNLTFNCCLPLPKKKVKNFTFKKGRKRVKKVRRAAHHVDAAYIEKYNKAYELMKALPADDPRSFAQQADVHCAFCNGAYKQVGAENVTLQIHFSWLFLPWHRWYLYFHERILASLLGDPEFALVYWNWDNQIDGNMMPAFFAKNNTPVYDEKRNPAVQPPAIVRLAVLSTYNTTAEIINDNLNQMYQSVVTASTPELFTGGAYRVGTDLANSTVLNSPLGGSFEDGVHNAIHFWTGSPTFPLLQDMGVFSTASRDPIFYAHHGNVDRLWEVWKHDMPGGQRYDHTDPDFLEAEFVFYDENANLVKVKAKDALDNERLDITYTKVYADQLWINYSPNATTTTPSPTLDLPTIGLASDTSDSITLGKRLSAWVTQPSFKDLKNLKVLTIQGLEITREFFTQILVFVNLPNADINTKTNTAEYVGTFNIVPTFSKKKHLKTNVKFEIGDNIKRIGLQDEAKVIITIVVGTYEDQEADVTIKGMTIKYD</sequence>
<dbReference type="Pfam" id="PF00264">
    <property type="entry name" value="Tyrosinase"/>
    <property type="match status" value="1"/>
</dbReference>
<evidence type="ECO:0000256" key="4">
    <source>
        <dbReference type="ARBA" id="ARBA00022784"/>
    </source>
</evidence>
<evidence type="ECO:0000256" key="2">
    <source>
        <dbReference type="ARBA" id="ARBA00009928"/>
    </source>
</evidence>
<organism evidence="10 11">
    <name type="scientific">Adiantum capillus-veneris</name>
    <name type="common">Maidenhair fern</name>
    <dbReference type="NCBI Taxonomy" id="13818"/>
    <lineage>
        <taxon>Eukaryota</taxon>
        <taxon>Viridiplantae</taxon>
        <taxon>Streptophyta</taxon>
        <taxon>Embryophyta</taxon>
        <taxon>Tracheophyta</taxon>
        <taxon>Polypodiopsida</taxon>
        <taxon>Polypodiidae</taxon>
        <taxon>Polypodiales</taxon>
        <taxon>Pteridineae</taxon>
        <taxon>Pteridaceae</taxon>
        <taxon>Vittarioideae</taxon>
        <taxon>Adiantum</taxon>
    </lineage>
</organism>
<keyword evidence="4" id="KW-0883">Thioether bond</keyword>
<dbReference type="InterPro" id="IPR022739">
    <property type="entry name" value="Polyphenol_oxidase_cen"/>
</dbReference>
<evidence type="ECO:0000256" key="7">
    <source>
        <dbReference type="ARBA" id="ARBA00023157"/>
    </source>
</evidence>
<comment type="similarity">
    <text evidence="2">Belongs to the tyrosinase family.</text>
</comment>
<keyword evidence="7" id="KW-1015">Disulfide bond</keyword>
<dbReference type="PROSITE" id="PS00498">
    <property type="entry name" value="TYROSINASE_2"/>
    <property type="match status" value="1"/>
</dbReference>
<name>A0A9D4UYP8_ADICA</name>
<dbReference type="PRINTS" id="PR00092">
    <property type="entry name" value="TYROSINASE"/>
</dbReference>
<dbReference type="PROSITE" id="PS00210">
    <property type="entry name" value="HEMOCYANIN_2"/>
    <property type="match status" value="1"/>
</dbReference>
<dbReference type="Pfam" id="PF12143">
    <property type="entry name" value="PPO1_KFDV"/>
    <property type="match status" value="1"/>
</dbReference>
<feature type="domain" description="Tyrosinase copper-binding" evidence="8">
    <location>
        <begin position="132"/>
        <end position="149"/>
    </location>
</feature>
<evidence type="ECO:0000256" key="6">
    <source>
        <dbReference type="ARBA" id="ARBA00023008"/>
    </source>
</evidence>
<evidence type="ECO:0000259" key="8">
    <source>
        <dbReference type="PROSITE" id="PS00497"/>
    </source>
</evidence>
<evidence type="ECO:0000256" key="1">
    <source>
        <dbReference type="ARBA" id="ARBA00001973"/>
    </source>
</evidence>
<dbReference type="SUPFAM" id="SSF48056">
    <property type="entry name" value="Di-copper centre-containing domain"/>
    <property type="match status" value="1"/>
</dbReference>
<keyword evidence="3" id="KW-0479">Metal-binding</keyword>
<gene>
    <name evidence="10" type="ORF">GOP47_0008596</name>
</gene>
<accession>A0A9D4UYP8</accession>
<dbReference type="InterPro" id="IPR013788">
    <property type="entry name" value="Hemocyanin/hexamerin"/>
</dbReference>
<evidence type="ECO:0000259" key="9">
    <source>
        <dbReference type="PROSITE" id="PS00498"/>
    </source>
</evidence>
<dbReference type="OrthoDB" id="6132182at2759"/>
<evidence type="ECO:0000313" key="10">
    <source>
        <dbReference type="EMBL" id="KAI5076531.1"/>
    </source>
</evidence>
<dbReference type="EMBL" id="JABFUD020000008">
    <property type="protein sequence ID" value="KAI5076531.1"/>
    <property type="molecule type" value="Genomic_DNA"/>
</dbReference>
<dbReference type="GO" id="GO:0046872">
    <property type="term" value="F:metal ion binding"/>
    <property type="evidence" value="ECO:0007669"/>
    <property type="project" value="UniProtKB-KW"/>
</dbReference>
<dbReference type="GO" id="GO:0004097">
    <property type="term" value="F:catechol oxidase activity"/>
    <property type="evidence" value="ECO:0007669"/>
    <property type="project" value="InterPro"/>
</dbReference>
<dbReference type="PROSITE" id="PS00497">
    <property type="entry name" value="TYROSINASE_1"/>
    <property type="match status" value="1"/>
</dbReference>
<dbReference type="AlphaFoldDB" id="A0A9D4UYP8"/>
<evidence type="ECO:0000256" key="3">
    <source>
        <dbReference type="ARBA" id="ARBA00022723"/>
    </source>
</evidence>
<evidence type="ECO:0000313" key="11">
    <source>
        <dbReference type="Proteomes" id="UP000886520"/>
    </source>
</evidence>
<feature type="domain" description="Tyrosinase copper-binding" evidence="9">
    <location>
        <begin position="295"/>
        <end position="306"/>
    </location>
</feature>